<protein>
    <submittedName>
        <fullName evidence="3">Uncharacterized protein</fullName>
    </submittedName>
</protein>
<evidence type="ECO:0000256" key="1">
    <source>
        <dbReference type="ARBA" id="ARBA00022741"/>
    </source>
</evidence>
<keyword evidence="4" id="KW-1185">Reference proteome</keyword>
<dbReference type="GO" id="GO:0004016">
    <property type="term" value="F:adenylate cyclase activity"/>
    <property type="evidence" value="ECO:0007669"/>
    <property type="project" value="TreeGrafter"/>
</dbReference>
<evidence type="ECO:0000256" key="2">
    <source>
        <dbReference type="ARBA" id="ARBA00022840"/>
    </source>
</evidence>
<dbReference type="AlphaFoldDB" id="V4A0P8"/>
<dbReference type="PANTHER" id="PTHR16305:SF28">
    <property type="entry name" value="GUANYLATE CYCLASE DOMAIN-CONTAINING PROTEIN"/>
    <property type="match status" value="1"/>
</dbReference>
<keyword evidence="1" id="KW-0547">Nucleotide-binding</keyword>
<evidence type="ECO:0000313" key="4">
    <source>
        <dbReference type="Proteomes" id="UP000030746"/>
    </source>
</evidence>
<dbReference type="PANTHER" id="PTHR16305">
    <property type="entry name" value="TESTICULAR SOLUBLE ADENYLYL CYCLASE"/>
    <property type="match status" value="1"/>
</dbReference>
<dbReference type="KEGG" id="lgi:LOTGIDRAFT_235225"/>
<sequence>MRSCDPKSWEYLDLLSESALIMIVMGVRPIIIDEPTCPEAQKFFENRQIKTKEVDLMETRHMTPLACQILDVQHIQRELDLYLKMLSHGIPKWTERLIQHMYESKQLLIVEEDHKPSGISTLSPQTDLLNKKPSKERRAANIDRRKHAITFETSLQTSNAEESSGNTSEMLGFLGYVQPKTGTVNLRSSVMTKVKMAQRVAILVEGINTKDLKIPEAMTNMVTARLDSMRAMDQLVVKCCAVINAPFSLDIVKAVLQKSNIFQVSLSMKRLFTNGTFECSEYRRARKLSYLDDSAYSQNLCYCQNQVSADSDHMCKKLSFRNFLLQTMASNVLMATQRHEIHVRVADYLLADVKENRKYLPFYLFSTTSSSPPGNRKASNDEEVKPFLNATDLYEDISRSGNTTDYVQHLKNGFNSERKNMLSALLPVYRRVKEHLYNANEYGRLLYLMVEASAVSLSLENTSHGLLFAEDAESVLEKILQERPDINSTNLLYTTACIHRLSAQALRMSGRSEMGAVHLRKTSSILKLDHPSTRLSYLFKMLKYDKYPTKILQLEEFANITQSDSEADRYILELINCLIEFCHHHKIRGDFRMLHLDLLRLLTVLRATSPHPIQILEACQLLLEFYRLKKRFDISFDLELQLFSMSVYYVESISYHHIEKLVECLKQSISISLDQGMVHKALVSGRTAAAISRLFEDELLMIKTLPTLGMATILDNSLDESRDILTKLKETCLTQNKRKERAWYFNLTMELLLIRGYSIESFPRCLSTLSLYLKDYDVVHGETVARFYSAMCIATWYCRQSEWKHGQRWFDYWDYYQPEQISLLSLLARLKKLECMLLSLWLSLNEDVAISFKRIEPGVIQEIKLFQAALKEIPGIIPRFYHHLAYYYLLKNKRTKAKKYLKSSMKISFEQGNKLDWGWAWSTWKSWHDPDLAESVSEWNKLIQNHDNSFDWTRTTDTYTSNIYYPFPLPPNFIYFNKNTIKL</sequence>
<dbReference type="OrthoDB" id="194468at2759"/>
<keyword evidence="2" id="KW-0067">ATP-binding</keyword>
<dbReference type="RefSeq" id="XP_009062520.1">
    <property type="nucleotide sequence ID" value="XM_009064272.1"/>
</dbReference>
<dbReference type="Proteomes" id="UP000030746">
    <property type="component" value="Unassembled WGS sequence"/>
</dbReference>
<reference evidence="3 4" key="1">
    <citation type="journal article" date="2013" name="Nature">
        <title>Insights into bilaterian evolution from three spiralian genomes.</title>
        <authorList>
            <person name="Simakov O."/>
            <person name="Marletaz F."/>
            <person name="Cho S.J."/>
            <person name="Edsinger-Gonzales E."/>
            <person name="Havlak P."/>
            <person name="Hellsten U."/>
            <person name="Kuo D.H."/>
            <person name="Larsson T."/>
            <person name="Lv J."/>
            <person name="Arendt D."/>
            <person name="Savage R."/>
            <person name="Osoegawa K."/>
            <person name="de Jong P."/>
            <person name="Grimwood J."/>
            <person name="Chapman J.A."/>
            <person name="Shapiro H."/>
            <person name="Aerts A."/>
            <person name="Otillar R.P."/>
            <person name="Terry A.Y."/>
            <person name="Boore J.L."/>
            <person name="Grigoriev I.V."/>
            <person name="Lindberg D.R."/>
            <person name="Seaver E.C."/>
            <person name="Weisblat D.A."/>
            <person name="Putnam N.H."/>
            <person name="Rokhsar D.S."/>
        </authorList>
    </citation>
    <scope>NUCLEOTIDE SEQUENCE [LARGE SCALE GENOMIC DNA]</scope>
</reference>
<evidence type="ECO:0000313" key="3">
    <source>
        <dbReference type="EMBL" id="ESO86826.1"/>
    </source>
</evidence>
<gene>
    <name evidence="3" type="ORF">LOTGIDRAFT_235225</name>
</gene>
<dbReference type="EMBL" id="KB202990">
    <property type="protein sequence ID" value="ESO86826.1"/>
    <property type="molecule type" value="Genomic_DNA"/>
</dbReference>
<dbReference type="HOGENOM" id="CLU_303116_0_0_1"/>
<name>V4A0P8_LOTGI</name>
<accession>V4A0P8</accession>
<dbReference type="GO" id="GO:0005737">
    <property type="term" value="C:cytoplasm"/>
    <property type="evidence" value="ECO:0007669"/>
    <property type="project" value="TreeGrafter"/>
</dbReference>
<dbReference type="OMA" id="EWWFTGR"/>
<dbReference type="CTD" id="20249786"/>
<proteinExistence type="predicted"/>
<dbReference type="GO" id="GO:0005524">
    <property type="term" value="F:ATP binding"/>
    <property type="evidence" value="ECO:0007669"/>
    <property type="project" value="UniProtKB-KW"/>
</dbReference>
<dbReference type="GeneID" id="20249786"/>
<organism evidence="3 4">
    <name type="scientific">Lottia gigantea</name>
    <name type="common">Giant owl limpet</name>
    <dbReference type="NCBI Taxonomy" id="225164"/>
    <lineage>
        <taxon>Eukaryota</taxon>
        <taxon>Metazoa</taxon>
        <taxon>Spiralia</taxon>
        <taxon>Lophotrochozoa</taxon>
        <taxon>Mollusca</taxon>
        <taxon>Gastropoda</taxon>
        <taxon>Patellogastropoda</taxon>
        <taxon>Lottioidea</taxon>
        <taxon>Lottiidae</taxon>
        <taxon>Lottia</taxon>
    </lineage>
</organism>